<feature type="compositionally biased region" description="Basic and acidic residues" evidence="1">
    <location>
        <begin position="1"/>
        <end position="10"/>
    </location>
</feature>
<reference evidence="3" key="2">
    <citation type="journal article" date="2017" name="Nat. Plants">
        <title>The Aegilops tauschii genome reveals multiple impacts of transposons.</title>
        <authorList>
            <person name="Zhao G."/>
            <person name="Zou C."/>
            <person name="Li K."/>
            <person name="Wang K."/>
            <person name="Li T."/>
            <person name="Gao L."/>
            <person name="Zhang X."/>
            <person name="Wang H."/>
            <person name="Yang Z."/>
            <person name="Liu X."/>
            <person name="Jiang W."/>
            <person name="Mao L."/>
            <person name="Kong X."/>
            <person name="Jiao Y."/>
            <person name="Jia J."/>
        </authorList>
    </citation>
    <scope>NUCLEOTIDE SEQUENCE [LARGE SCALE GENOMIC DNA]</scope>
    <source>
        <strain evidence="3">cv. AL8/78</strain>
    </source>
</reference>
<keyword evidence="3" id="KW-1185">Reference proteome</keyword>
<proteinExistence type="predicted"/>
<feature type="region of interest" description="Disordered" evidence="1">
    <location>
        <begin position="47"/>
        <end position="162"/>
    </location>
</feature>
<feature type="compositionally biased region" description="Low complexity" evidence="1">
    <location>
        <begin position="88"/>
        <end position="105"/>
    </location>
</feature>
<protein>
    <submittedName>
        <fullName evidence="2">Uncharacterized protein</fullName>
    </submittedName>
</protein>
<reference evidence="3" key="1">
    <citation type="journal article" date="2014" name="Science">
        <title>Ancient hybridizations among the ancestral genomes of bread wheat.</title>
        <authorList>
            <consortium name="International Wheat Genome Sequencing Consortium,"/>
            <person name="Marcussen T."/>
            <person name="Sandve S.R."/>
            <person name="Heier L."/>
            <person name="Spannagl M."/>
            <person name="Pfeifer M."/>
            <person name="Jakobsen K.S."/>
            <person name="Wulff B.B."/>
            <person name="Steuernagel B."/>
            <person name="Mayer K.F."/>
            <person name="Olsen O.A."/>
        </authorList>
    </citation>
    <scope>NUCLEOTIDE SEQUENCE [LARGE SCALE GENOMIC DNA]</scope>
    <source>
        <strain evidence="3">cv. AL8/78</strain>
    </source>
</reference>
<evidence type="ECO:0000313" key="2">
    <source>
        <dbReference type="EnsemblPlants" id="AET2Gv20509400.3"/>
    </source>
</evidence>
<name>A0A453BHP1_AEGTS</name>
<dbReference type="AlphaFoldDB" id="A0A453BHP1"/>
<feature type="region of interest" description="Disordered" evidence="1">
    <location>
        <begin position="1"/>
        <end position="22"/>
    </location>
</feature>
<sequence>PFLFPQKRDISGVAAPPPPPLPGFGRRLAPHLLPWLWPPRRAPPSPLAPVAASCPTFSPRSGRGPAPHLLPGSGRRPVPHLLPPAPTVPHASPSPSAPAVAPRPTFSLGSGRRLIPHHLVPLAAPHPPSPSPAAPICSAPAAPIPSAPTPRSPPASSRRRPLPFLLASPSHVERLLPAPSSLQTTQSRQPPPPPVLVQRRPCTRFKELTVRRKGDAKVRQLPRCHPGPSRRPLVRPFVKGEKKTDVVLLLDVLWRRVNRKL</sequence>
<evidence type="ECO:0000313" key="3">
    <source>
        <dbReference type="Proteomes" id="UP000015105"/>
    </source>
</evidence>
<organism evidence="2 3">
    <name type="scientific">Aegilops tauschii subsp. strangulata</name>
    <name type="common">Goatgrass</name>
    <dbReference type="NCBI Taxonomy" id="200361"/>
    <lineage>
        <taxon>Eukaryota</taxon>
        <taxon>Viridiplantae</taxon>
        <taxon>Streptophyta</taxon>
        <taxon>Embryophyta</taxon>
        <taxon>Tracheophyta</taxon>
        <taxon>Spermatophyta</taxon>
        <taxon>Magnoliopsida</taxon>
        <taxon>Liliopsida</taxon>
        <taxon>Poales</taxon>
        <taxon>Poaceae</taxon>
        <taxon>BOP clade</taxon>
        <taxon>Pooideae</taxon>
        <taxon>Triticodae</taxon>
        <taxon>Triticeae</taxon>
        <taxon>Triticinae</taxon>
        <taxon>Aegilops</taxon>
    </lineage>
</organism>
<accession>A0A453BHP1</accession>
<dbReference type="STRING" id="200361.A0A453BHP1"/>
<reference evidence="2" key="3">
    <citation type="journal article" date="2017" name="Nature">
        <title>Genome sequence of the progenitor of the wheat D genome Aegilops tauschii.</title>
        <authorList>
            <person name="Luo M.C."/>
            <person name="Gu Y.Q."/>
            <person name="Puiu D."/>
            <person name="Wang H."/>
            <person name="Twardziok S.O."/>
            <person name="Deal K.R."/>
            <person name="Huo N."/>
            <person name="Zhu T."/>
            <person name="Wang L."/>
            <person name="Wang Y."/>
            <person name="McGuire P.E."/>
            <person name="Liu S."/>
            <person name="Long H."/>
            <person name="Ramasamy R.K."/>
            <person name="Rodriguez J.C."/>
            <person name="Van S.L."/>
            <person name="Yuan L."/>
            <person name="Wang Z."/>
            <person name="Xia Z."/>
            <person name="Xiao L."/>
            <person name="Anderson O.D."/>
            <person name="Ouyang S."/>
            <person name="Liang Y."/>
            <person name="Zimin A.V."/>
            <person name="Pertea G."/>
            <person name="Qi P."/>
            <person name="Bennetzen J.L."/>
            <person name="Dai X."/>
            <person name="Dawson M.W."/>
            <person name="Muller H.G."/>
            <person name="Kugler K."/>
            <person name="Rivarola-Duarte L."/>
            <person name="Spannagl M."/>
            <person name="Mayer K.F.X."/>
            <person name="Lu F.H."/>
            <person name="Bevan M.W."/>
            <person name="Leroy P."/>
            <person name="Li P."/>
            <person name="You F.M."/>
            <person name="Sun Q."/>
            <person name="Liu Z."/>
            <person name="Lyons E."/>
            <person name="Wicker T."/>
            <person name="Salzberg S.L."/>
            <person name="Devos K.M."/>
            <person name="Dvorak J."/>
        </authorList>
    </citation>
    <scope>NUCLEOTIDE SEQUENCE [LARGE SCALE GENOMIC DNA]</scope>
    <source>
        <strain evidence="2">cv. AL8/78</strain>
    </source>
</reference>
<feature type="compositionally biased region" description="Pro residues" evidence="1">
    <location>
        <begin position="142"/>
        <end position="153"/>
    </location>
</feature>
<dbReference type="EnsemblPlants" id="AET2Gv20509400.3">
    <property type="protein sequence ID" value="AET2Gv20509400.3"/>
    <property type="gene ID" value="AET2Gv20509400"/>
</dbReference>
<dbReference type="Proteomes" id="UP000015105">
    <property type="component" value="Chromosome 2D"/>
</dbReference>
<evidence type="ECO:0000256" key="1">
    <source>
        <dbReference type="SAM" id="MobiDB-lite"/>
    </source>
</evidence>
<reference evidence="2" key="4">
    <citation type="submission" date="2019-03" db="UniProtKB">
        <authorList>
            <consortium name="EnsemblPlants"/>
        </authorList>
    </citation>
    <scope>IDENTIFICATION</scope>
</reference>
<feature type="compositionally biased region" description="Pro residues" evidence="1">
    <location>
        <begin position="124"/>
        <end position="133"/>
    </location>
</feature>
<reference evidence="2" key="5">
    <citation type="journal article" date="2021" name="G3 (Bethesda)">
        <title>Aegilops tauschii genome assembly Aet v5.0 features greater sequence contiguity and improved annotation.</title>
        <authorList>
            <person name="Wang L."/>
            <person name="Zhu T."/>
            <person name="Rodriguez J.C."/>
            <person name="Deal K.R."/>
            <person name="Dubcovsky J."/>
            <person name="McGuire P.E."/>
            <person name="Lux T."/>
            <person name="Spannagl M."/>
            <person name="Mayer K.F.X."/>
            <person name="Baldrich P."/>
            <person name="Meyers B.C."/>
            <person name="Huo N."/>
            <person name="Gu Y.Q."/>
            <person name="Zhou H."/>
            <person name="Devos K.M."/>
            <person name="Bennetzen J.L."/>
            <person name="Unver T."/>
            <person name="Budak H."/>
            <person name="Gulick P.J."/>
            <person name="Galiba G."/>
            <person name="Kalapos B."/>
            <person name="Nelson D.R."/>
            <person name="Li P."/>
            <person name="You F.M."/>
            <person name="Luo M.C."/>
            <person name="Dvorak J."/>
        </authorList>
    </citation>
    <scope>NUCLEOTIDE SEQUENCE [LARGE SCALE GENOMIC DNA]</scope>
    <source>
        <strain evidence="2">cv. AL8/78</strain>
    </source>
</reference>
<dbReference type="Gramene" id="AET2Gv20509400.3">
    <property type="protein sequence ID" value="AET2Gv20509400.3"/>
    <property type="gene ID" value="AET2Gv20509400"/>
</dbReference>